<evidence type="ECO:0000313" key="2">
    <source>
        <dbReference type="Proteomes" id="UP000256964"/>
    </source>
</evidence>
<proteinExistence type="predicted"/>
<dbReference type="Proteomes" id="UP000256964">
    <property type="component" value="Unassembled WGS sequence"/>
</dbReference>
<dbReference type="AlphaFoldDB" id="A0A371DCY5"/>
<evidence type="ECO:0000313" key="1">
    <source>
        <dbReference type="EMBL" id="RDX50360.1"/>
    </source>
</evidence>
<name>A0A371DCY5_9APHY</name>
<keyword evidence="2" id="KW-1185">Reference proteome</keyword>
<reference evidence="1 2" key="1">
    <citation type="journal article" date="2018" name="Biotechnol. Biofuels">
        <title>Integrative visual omics of the white-rot fungus Polyporus brumalis exposes the biotechnological potential of its oxidative enzymes for delignifying raw plant biomass.</title>
        <authorList>
            <person name="Miyauchi S."/>
            <person name="Rancon A."/>
            <person name="Drula E."/>
            <person name="Hage H."/>
            <person name="Chaduli D."/>
            <person name="Favel A."/>
            <person name="Grisel S."/>
            <person name="Henrissat B."/>
            <person name="Herpoel-Gimbert I."/>
            <person name="Ruiz-Duenas F.J."/>
            <person name="Chevret D."/>
            <person name="Hainaut M."/>
            <person name="Lin J."/>
            <person name="Wang M."/>
            <person name="Pangilinan J."/>
            <person name="Lipzen A."/>
            <person name="Lesage-Meessen L."/>
            <person name="Navarro D."/>
            <person name="Riley R."/>
            <person name="Grigoriev I.V."/>
            <person name="Zhou S."/>
            <person name="Raouche S."/>
            <person name="Rosso M.N."/>
        </authorList>
    </citation>
    <scope>NUCLEOTIDE SEQUENCE [LARGE SCALE GENOMIC DNA]</scope>
    <source>
        <strain evidence="1 2">BRFM 1820</strain>
    </source>
</reference>
<dbReference type="OrthoDB" id="2800028at2759"/>
<gene>
    <name evidence="1" type="ORF">OH76DRAFT_1437699</name>
</gene>
<organism evidence="1 2">
    <name type="scientific">Lentinus brumalis</name>
    <dbReference type="NCBI Taxonomy" id="2498619"/>
    <lineage>
        <taxon>Eukaryota</taxon>
        <taxon>Fungi</taxon>
        <taxon>Dikarya</taxon>
        <taxon>Basidiomycota</taxon>
        <taxon>Agaricomycotina</taxon>
        <taxon>Agaricomycetes</taxon>
        <taxon>Polyporales</taxon>
        <taxon>Polyporaceae</taxon>
        <taxon>Lentinus</taxon>
    </lineage>
</organism>
<dbReference type="EMBL" id="KZ857400">
    <property type="protein sequence ID" value="RDX50360.1"/>
    <property type="molecule type" value="Genomic_DNA"/>
</dbReference>
<accession>A0A371DCY5</accession>
<protein>
    <submittedName>
        <fullName evidence="1">Uncharacterized protein</fullName>
    </submittedName>
</protein>
<sequence length="249" mass="28007">MHYSFSSSYSDSSLAPMAPVSNEMTHGGSPEHRSAADEPCYLGYSAMFGDDRAMRTLTSLDDDDYIIKHFGASDLVQMIMQEQAAAFTNITPEEMADHAVRRLEELGCSVIGVKPKHDDPSVMYLKVPASQYSLRLWSPFEPDINMVLLDYFDDRQLVPVNQPKGFTLWPHYNNGDGSEGPVRSAHSVLGQHFDDVRGTVVPEGKDWYYVVEASYLTLKRDGVPDYDFQVPVFPRSQFGQFTRNPYASV</sequence>